<evidence type="ECO:0000313" key="7">
    <source>
        <dbReference type="Proteomes" id="UP000229307"/>
    </source>
</evidence>
<name>A0A2M7SES6_9BACT</name>
<proteinExistence type="predicted"/>
<dbReference type="InterPro" id="IPR013325">
    <property type="entry name" value="RNA_pol_sigma_r2"/>
</dbReference>
<dbReference type="EMBL" id="PFMR01000046">
    <property type="protein sequence ID" value="PIZ18035.1"/>
    <property type="molecule type" value="Genomic_DNA"/>
</dbReference>
<dbReference type="GO" id="GO:0016987">
    <property type="term" value="F:sigma factor activity"/>
    <property type="evidence" value="ECO:0007669"/>
    <property type="project" value="UniProtKB-KW"/>
</dbReference>
<protein>
    <recommendedName>
        <fullName evidence="5">RNA polymerase sigma-70 region 2 domain-containing protein</fullName>
    </recommendedName>
</protein>
<dbReference type="GO" id="GO:0003677">
    <property type="term" value="F:DNA binding"/>
    <property type="evidence" value="ECO:0007669"/>
    <property type="project" value="UniProtKB-KW"/>
</dbReference>
<dbReference type="Proteomes" id="UP000229307">
    <property type="component" value="Unassembled WGS sequence"/>
</dbReference>
<reference evidence="7" key="1">
    <citation type="submission" date="2017-09" db="EMBL/GenBank/DDBJ databases">
        <title>Depth-based differentiation of microbial function through sediment-hosted aquifers and enrichment of novel symbionts in the deep terrestrial subsurface.</title>
        <authorList>
            <person name="Probst A.J."/>
            <person name="Ladd B."/>
            <person name="Jarett J.K."/>
            <person name="Geller-Mcgrath D.E."/>
            <person name="Sieber C.M.K."/>
            <person name="Emerson J.B."/>
            <person name="Anantharaman K."/>
            <person name="Thomas B.C."/>
            <person name="Malmstrom R."/>
            <person name="Stieglmeier M."/>
            <person name="Klingl A."/>
            <person name="Woyke T."/>
            <person name="Ryan C.M."/>
            <person name="Banfield J.F."/>
        </authorList>
    </citation>
    <scope>NUCLEOTIDE SEQUENCE [LARGE SCALE GENOMIC DNA]</scope>
</reference>
<keyword evidence="1" id="KW-0805">Transcription regulation</keyword>
<keyword evidence="2" id="KW-0731">Sigma factor</keyword>
<dbReference type="InterPro" id="IPR014284">
    <property type="entry name" value="RNA_pol_sigma-70_dom"/>
</dbReference>
<feature type="non-terminal residue" evidence="6">
    <location>
        <position position="1"/>
    </location>
</feature>
<dbReference type="SUPFAM" id="SSF88946">
    <property type="entry name" value="Sigma2 domain of RNA polymerase sigma factors"/>
    <property type="match status" value="1"/>
</dbReference>
<dbReference type="PANTHER" id="PTHR43133:SF8">
    <property type="entry name" value="RNA POLYMERASE SIGMA FACTOR HI_1459-RELATED"/>
    <property type="match status" value="1"/>
</dbReference>
<organism evidence="6 7">
    <name type="scientific">Candidatus Desantisbacteria bacterium CG_4_10_14_0_8_um_filter_48_22</name>
    <dbReference type="NCBI Taxonomy" id="1974543"/>
    <lineage>
        <taxon>Bacteria</taxon>
        <taxon>Candidatus Desantisiibacteriota</taxon>
    </lineage>
</organism>
<keyword evidence="4" id="KW-0804">Transcription</keyword>
<dbReference type="NCBIfam" id="TIGR02937">
    <property type="entry name" value="sigma70-ECF"/>
    <property type="match status" value="1"/>
</dbReference>
<evidence type="ECO:0000313" key="6">
    <source>
        <dbReference type="EMBL" id="PIZ18035.1"/>
    </source>
</evidence>
<dbReference type="Gene3D" id="1.10.10.10">
    <property type="entry name" value="Winged helix-like DNA-binding domain superfamily/Winged helix DNA-binding domain"/>
    <property type="match status" value="1"/>
</dbReference>
<feature type="domain" description="RNA polymerase sigma-70 region 2" evidence="5">
    <location>
        <begin position="2"/>
        <end position="48"/>
    </location>
</feature>
<dbReference type="Gene3D" id="1.10.1740.10">
    <property type="match status" value="1"/>
</dbReference>
<evidence type="ECO:0000256" key="3">
    <source>
        <dbReference type="ARBA" id="ARBA00023125"/>
    </source>
</evidence>
<dbReference type="InterPro" id="IPR039425">
    <property type="entry name" value="RNA_pol_sigma-70-like"/>
</dbReference>
<accession>A0A2M7SES6</accession>
<evidence type="ECO:0000256" key="1">
    <source>
        <dbReference type="ARBA" id="ARBA00023015"/>
    </source>
</evidence>
<dbReference type="AlphaFoldDB" id="A0A2M7SES6"/>
<sequence>YQEAADIFQDAWLKMIDHIRSYNPEKGKFSTWFHAIVENIINDYWKGRNNLPRPTEDDKLEFIAAGPPGAKEADFVPDSVIVSELRRIALEAFEEIPNEDYRAAFYLRVLTYDIFSEEELADLLGRQFSTLRSDISRGREEWEKAVERRFGDSSLSGILDHIQKGGGVFMDRAEMLGRIRDERARKAFDLRLRIGADYEAIAKELGCGAGDVKDMLGAALLDIAGSRKVRGAAAGEDKTLSETERNRVFFEAFDLLSKNREISARPTRGAPVFEKEQAAAKLLFSVMRGFPRKQETLGDLLIRASQEQNKSFDAIAKEAKIGVDEFACLLSGAKKPSRKEVSGLSKALGMPAGKLQAAAQAASKRTAARATRGAGQKMLDWDRVERDTLKLLHQKLKENKNDR</sequence>
<dbReference type="Pfam" id="PF04542">
    <property type="entry name" value="Sigma70_r2"/>
    <property type="match status" value="1"/>
</dbReference>
<dbReference type="InterPro" id="IPR007627">
    <property type="entry name" value="RNA_pol_sigma70_r2"/>
</dbReference>
<keyword evidence="3" id="KW-0238">DNA-binding</keyword>
<gene>
    <name evidence="6" type="ORF">COY52_01540</name>
</gene>
<dbReference type="PANTHER" id="PTHR43133">
    <property type="entry name" value="RNA POLYMERASE ECF-TYPE SIGMA FACTO"/>
    <property type="match status" value="1"/>
</dbReference>
<dbReference type="InterPro" id="IPR036388">
    <property type="entry name" value="WH-like_DNA-bd_sf"/>
</dbReference>
<evidence type="ECO:0000259" key="5">
    <source>
        <dbReference type="Pfam" id="PF04542"/>
    </source>
</evidence>
<evidence type="ECO:0000256" key="2">
    <source>
        <dbReference type="ARBA" id="ARBA00023082"/>
    </source>
</evidence>
<comment type="caution">
    <text evidence="6">The sequence shown here is derived from an EMBL/GenBank/DDBJ whole genome shotgun (WGS) entry which is preliminary data.</text>
</comment>
<evidence type="ECO:0000256" key="4">
    <source>
        <dbReference type="ARBA" id="ARBA00023163"/>
    </source>
</evidence>
<dbReference type="GO" id="GO:0006352">
    <property type="term" value="P:DNA-templated transcription initiation"/>
    <property type="evidence" value="ECO:0007669"/>
    <property type="project" value="InterPro"/>
</dbReference>